<dbReference type="InterPro" id="IPR007185">
    <property type="entry name" value="DNA_pol_a/d/e_bsu"/>
</dbReference>
<reference evidence="7 8" key="1">
    <citation type="journal article" date="2021" name="BMC Genomics">
        <title>Datura genome reveals duplications of psychoactive alkaloid biosynthetic genes and high mutation rate following tissue culture.</title>
        <authorList>
            <person name="Rajewski A."/>
            <person name="Carter-House D."/>
            <person name="Stajich J."/>
            <person name="Litt A."/>
        </authorList>
    </citation>
    <scope>NUCLEOTIDE SEQUENCE [LARGE SCALE GENOMIC DNA]</scope>
    <source>
        <strain evidence="7">AR-01</strain>
    </source>
</reference>
<name>A0ABS8UWZ6_DATST</name>
<keyword evidence="5" id="KW-0539">Nucleus</keyword>
<evidence type="ECO:0000259" key="6">
    <source>
        <dbReference type="Pfam" id="PF04042"/>
    </source>
</evidence>
<comment type="similarity">
    <text evidence="2">Belongs to the DNA polymerase alpha subunit B family.</text>
</comment>
<evidence type="ECO:0000256" key="4">
    <source>
        <dbReference type="ARBA" id="ARBA00022705"/>
    </source>
</evidence>
<dbReference type="Pfam" id="PF04042">
    <property type="entry name" value="DNA_pol_E_B"/>
    <property type="match status" value="1"/>
</dbReference>
<comment type="caution">
    <text evidence="7">The sequence shown here is derived from an EMBL/GenBank/DDBJ whole genome shotgun (WGS) entry which is preliminary data.</text>
</comment>
<evidence type="ECO:0000313" key="7">
    <source>
        <dbReference type="EMBL" id="MCD9638665.1"/>
    </source>
</evidence>
<dbReference type="EMBL" id="JACEIK010002752">
    <property type="protein sequence ID" value="MCD9638665.1"/>
    <property type="molecule type" value="Genomic_DNA"/>
</dbReference>
<dbReference type="Proteomes" id="UP000823775">
    <property type="component" value="Unassembled WGS sequence"/>
</dbReference>
<dbReference type="PANTHER" id="PTHR23061">
    <property type="entry name" value="DNA POLYMERASE 2 ALPHA 70 KDA SUBUNIT"/>
    <property type="match status" value="1"/>
</dbReference>
<dbReference type="PANTHER" id="PTHR23061:SF12">
    <property type="entry name" value="DNA POLYMERASE ALPHA SUBUNIT B"/>
    <property type="match status" value="1"/>
</dbReference>
<accession>A0ABS8UWZ6</accession>
<comment type="subcellular location">
    <subcellularLocation>
        <location evidence="1">Nucleus</location>
    </subcellularLocation>
</comment>
<evidence type="ECO:0000256" key="2">
    <source>
        <dbReference type="ARBA" id="ARBA00007299"/>
    </source>
</evidence>
<evidence type="ECO:0000256" key="5">
    <source>
        <dbReference type="ARBA" id="ARBA00023242"/>
    </source>
</evidence>
<evidence type="ECO:0000256" key="3">
    <source>
        <dbReference type="ARBA" id="ARBA00018596"/>
    </source>
</evidence>
<dbReference type="Gene3D" id="3.60.21.60">
    <property type="match status" value="1"/>
</dbReference>
<sequence length="465" mass="51817">MEQDRTIGSSRPRPVDPVQIYPGLLIPSYFLYSHSLSLPDLVSSWDVYSLNRGAGIDSAEFTYGDISMILNDEYGNTKENILGTPTDKRKTSQTETIVSAHKTNGSISTTRKHLETITPFGQRKNKSVQFSSMMRPMEKIENKFNFLESRIKDHATALVASGLHEEPTDPTVASQRSVFCSLSILEVNVCALTCNTWTTFLFSCQVVGVEGHNPSGHCLIASKIVDRIPLLASSTEILPAKKQAMDHYVLTTNAVVAMPELSLVVDNLFFEPLAELLSYARRKQPQLIILLGPFIDSDHPEIKKELFLPLAGFQLRDYVEYMGSAARVILVPSVRDASHDFVYPQPAFDIQSPDLESSGMQCHIAKLFSRELKIDLVKVACCTVDVLKQLLQKLFRCQQPQIYLFYPQIWLTLLGISLGERSEGEEVKCICVNPGRLSRGEGGGFFVELNYHGSCDLSSASVIRI</sequence>
<proteinExistence type="inferred from homology"/>
<gene>
    <name evidence="7" type="primary">POLA2_1</name>
    <name evidence="7" type="ORF">HAX54_022787</name>
</gene>
<organism evidence="7 8">
    <name type="scientific">Datura stramonium</name>
    <name type="common">Jimsonweed</name>
    <name type="synonym">Common thornapple</name>
    <dbReference type="NCBI Taxonomy" id="4076"/>
    <lineage>
        <taxon>Eukaryota</taxon>
        <taxon>Viridiplantae</taxon>
        <taxon>Streptophyta</taxon>
        <taxon>Embryophyta</taxon>
        <taxon>Tracheophyta</taxon>
        <taxon>Spermatophyta</taxon>
        <taxon>Magnoliopsida</taxon>
        <taxon>eudicotyledons</taxon>
        <taxon>Gunneridae</taxon>
        <taxon>Pentapetalae</taxon>
        <taxon>asterids</taxon>
        <taxon>lamiids</taxon>
        <taxon>Solanales</taxon>
        <taxon>Solanaceae</taxon>
        <taxon>Solanoideae</taxon>
        <taxon>Datureae</taxon>
        <taxon>Datura</taxon>
    </lineage>
</organism>
<keyword evidence="8" id="KW-1185">Reference proteome</keyword>
<feature type="domain" description="DNA polymerase alpha/delta/epsilon subunit B" evidence="6">
    <location>
        <begin position="260"/>
        <end position="396"/>
    </location>
</feature>
<dbReference type="InterPro" id="IPR016722">
    <property type="entry name" value="DNA_pol_alpha_bsu"/>
</dbReference>
<protein>
    <recommendedName>
        <fullName evidence="3">DNA polymerase alpha subunit B</fullName>
    </recommendedName>
</protein>
<keyword evidence="4" id="KW-0235">DNA replication</keyword>
<evidence type="ECO:0000256" key="1">
    <source>
        <dbReference type="ARBA" id="ARBA00004123"/>
    </source>
</evidence>
<evidence type="ECO:0000313" key="8">
    <source>
        <dbReference type="Proteomes" id="UP000823775"/>
    </source>
</evidence>